<reference evidence="8" key="1">
    <citation type="submission" date="2016-03" db="EMBL/GenBank/DDBJ databases">
        <authorList>
            <person name="Devillers Hugo."/>
        </authorList>
    </citation>
    <scope>NUCLEOTIDE SEQUENCE [LARGE SCALE GENOMIC DNA]</scope>
</reference>
<dbReference type="Gene3D" id="1.10.287.110">
    <property type="entry name" value="DnaJ domain"/>
    <property type="match status" value="1"/>
</dbReference>
<feature type="compositionally biased region" description="Low complexity" evidence="4">
    <location>
        <begin position="476"/>
        <end position="492"/>
    </location>
</feature>
<dbReference type="GO" id="GO:0051787">
    <property type="term" value="F:misfolded protein binding"/>
    <property type="evidence" value="ECO:0007669"/>
    <property type="project" value="TreeGrafter"/>
</dbReference>
<keyword evidence="2 5" id="KW-0732">Signal</keyword>
<organism evidence="7 8">
    <name type="scientific">Lachancea meyersii CBS 8951</name>
    <dbReference type="NCBI Taxonomy" id="1266667"/>
    <lineage>
        <taxon>Eukaryota</taxon>
        <taxon>Fungi</taxon>
        <taxon>Dikarya</taxon>
        <taxon>Ascomycota</taxon>
        <taxon>Saccharomycotina</taxon>
        <taxon>Saccharomycetes</taxon>
        <taxon>Saccharomycetales</taxon>
        <taxon>Saccharomycetaceae</taxon>
        <taxon>Lachancea</taxon>
    </lineage>
</organism>
<feature type="chain" id="PRO_5009236472" evidence="5">
    <location>
        <begin position="19"/>
        <end position="610"/>
    </location>
</feature>
<feature type="compositionally biased region" description="Basic and acidic residues" evidence="4">
    <location>
        <begin position="564"/>
        <end position="573"/>
    </location>
</feature>
<evidence type="ECO:0000256" key="1">
    <source>
        <dbReference type="ARBA" id="ARBA00004240"/>
    </source>
</evidence>
<accession>A0A1G4KDW0</accession>
<sequence>MLVCVLWAWTVFLASVSASCDFPALSRLSQNLRYDESALSEYSQLAAQLALCGTRDAEQLRCQLLYKSGLIQVSSGNDLAALEHFEAILNAPDSSTFKPLAQKRLREIYQKYGYWHKLSDSGIAKHYETLKKSFAAHLKRNEPVPLPLREEFQNLAPLALDTLVLLNDALYYDLSRSLGINTAQSIIENYKTLLGKHKKLVSVTDKLKIHHAIAVLQMFVMSTPPTSLMNCLALDMEYKPCRELSKLSSRINKVNPPFTAMTHPDQFLSLHEFDWSKVLDFYTGGARLVKFADIKKGSNNLEIVQIVEKTLLDDMLLNRPLSSISEQWKLATTATSVFSVTRDLILCEAYDQMSKPKIAEKFCQKVEKEKLTPEVLEALHAFSDSLQNIESAKETLHKVWQDFPSLALHAVRKCLNTLSIKEKARNGMDTTQIWALLETFTHEHEWKGSQNEAISKANRVIKNTSGKKRREHQERFQQQQQHQQQQFFRHQQNAPPPPNDLSKKNLYKTLGLSKDSSSKDIRKAYLTMTRKHHPDKQGQLSDEEKRKNEEKMSRINEAYEILSDEEKRRDYDNQRSNTGQQRQQSPFGNGNSGGFPFGGDRFKMNFGHFR</sequence>
<feature type="compositionally biased region" description="Polar residues" evidence="4">
    <location>
        <begin position="574"/>
        <end position="584"/>
    </location>
</feature>
<feature type="region of interest" description="Disordered" evidence="4">
    <location>
        <begin position="464"/>
        <end position="505"/>
    </location>
</feature>
<dbReference type="GO" id="GO:0005783">
    <property type="term" value="C:endoplasmic reticulum"/>
    <property type="evidence" value="ECO:0007669"/>
    <property type="project" value="UniProtKB-SubCell"/>
</dbReference>
<dbReference type="GO" id="GO:0051087">
    <property type="term" value="F:protein-folding chaperone binding"/>
    <property type="evidence" value="ECO:0007669"/>
    <property type="project" value="TreeGrafter"/>
</dbReference>
<feature type="domain" description="J" evidence="6">
    <location>
        <begin position="505"/>
        <end position="575"/>
    </location>
</feature>
<gene>
    <name evidence="7" type="ORF">LAME_0H03972G</name>
</gene>
<feature type="region of interest" description="Disordered" evidence="4">
    <location>
        <begin position="529"/>
        <end position="599"/>
    </location>
</feature>
<evidence type="ECO:0000256" key="2">
    <source>
        <dbReference type="ARBA" id="ARBA00022729"/>
    </source>
</evidence>
<evidence type="ECO:0000256" key="5">
    <source>
        <dbReference type="SAM" id="SignalP"/>
    </source>
</evidence>
<dbReference type="AlphaFoldDB" id="A0A1G4KDW0"/>
<comment type="subcellular location">
    <subcellularLocation>
        <location evidence="1">Endoplasmic reticulum</location>
    </subcellularLocation>
</comment>
<dbReference type="CDD" id="cd06257">
    <property type="entry name" value="DnaJ"/>
    <property type="match status" value="1"/>
</dbReference>
<proteinExistence type="predicted"/>
<evidence type="ECO:0000313" key="7">
    <source>
        <dbReference type="EMBL" id="SCV02669.1"/>
    </source>
</evidence>
<dbReference type="Proteomes" id="UP000191144">
    <property type="component" value="Chromosome H"/>
</dbReference>
<dbReference type="InterPro" id="IPR036869">
    <property type="entry name" value="J_dom_sf"/>
</dbReference>
<dbReference type="PRINTS" id="PR00625">
    <property type="entry name" value="JDOMAIN"/>
</dbReference>
<dbReference type="SUPFAM" id="SSF46565">
    <property type="entry name" value="Chaperone J-domain"/>
    <property type="match status" value="1"/>
</dbReference>
<dbReference type="InterPro" id="IPR051727">
    <property type="entry name" value="DnaJ_C3_Co-chaperones"/>
</dbReference>
<feature type="signal peptide" evidence="5">
    <location>
        <begin position="1"/>
        <end position="18"/>
    </location>
</feature>
<dbReference type="GO" id="GO:0034975">
    <property type="term" value="P:protein folding in endoplasmic reticulum"/>
    <property type="evidence" value="ECO:0007669"/>
    <property type="project" value="TreeGrafter"/>
</dbReference>
<protein>
    <submittedName>
        <fullName evidence="7">LAME_0H03972g1_1</fullName>
    </submittedName>
</protein>
<dbReference type="PANTHER" id="PTHR44140">
    <property type="entry name" value="LD25575P"/>
    <property type="match status" value="1"/>
</dbReference>
<dbReference type="PANTHER" id="PTHR44140:SF2">
    <property type="entry name" value="LD25575P"/>
    <property type="match status" value="1"/>
</dbReference>
<feature type="compositionally biased region" description="Basic and acidic residues" evidence="4">
    <location>
        <begin position="542"/>
        <end position="554"/>
    </location>
</feature>
<evidence type="ECO:0000256" key="3">
    <source>
        <dbReference type="ARBA" id="ARBA00022824"/>
    </source>
</evidence>
<dbReference type="InterPro" id="IPR001623">
    <property type="entry name" value="DnaJ_domain"/>
</dbReference>
<evidence type="ECO:0000313" key="8">
    <source>
        <dbReference type="Proteomes" id="UP000191144"/>
    </source>
</evidence>
<dbReference type="EMBL" id="LT598480">
    <property type="protein sequence ID" value="SCV02669.1"/>
    <property type="molecule type" value="Genomic_DNA"/>
</dbReference>
<name>A0A1G4KDW0_9SACH</name>
<dbReference type="PROSITE" id="PS50076">
    <property type="entry name" value="DNAJ_2"/>
    <property type="match status" value="1"/>
</dbReference>
<keyword evidence="3" id="KW-0256">Endoplasmic reticulum</keyword>
<evidence type="ECO:0000256" key="4">
    <source>
        <dbReference type="SAM" id="MobiDB-lite"/>
    </source>
</evidence>
<keyword evidence="8" id="KW-1185">Reference proteome</keyword>
<dbReference type="OrthoDB" id="1726119at2759"/>
<evidence type="ECO:0000259" key="6">
    <source>
        <dbReference type="PROSITE" id="PS50076"/>
    </source>
</evidence>
<dbReference type="SMART" id="SM00271">
    <property type="entry name" value="DnaJ"/>
    <property type="match status" value="1"/>
</dbReference>
<dbReference type="Pfam" id="PF00226">
    <property type="entry name" value="DnaJ"/>
    <property type="match status" value="1"/>
</dbReference>